<evidence type="ECO:0000256" key="2">
    <source>
        <dbReference type="HAMAP-Rule" id="MF_00048"/>
    </source>
</evidence>
<dbReference type="Gene3D" id="3.40.1350.10">
    <property type="match status" value="1"/>
</dbReference>
<dbReference type="SUPFAM" id="SSF52980">
    <property type="entry name" value="Restriction endonuclease-like"/>
    <property type="match status" value="1"/>
</dbReference>
<dbReference type="NCBIfam" id="NF009150">
    <property type="entry name" value="PRK12497.1-3"/>
    <property type="match status" value="1"/>
</dbReference>
<keyword evidence="4" id="KW-1185">Reference proteome</keyword>
<organism evidence="3 4">
    <name type="scientific">Ruminococcus turbiniformis</name>
    <dbReference type="NCBI Taxonomy" id="2881258"/>
    <lineage>
        <taxon>Bacteria</taxon>
        <taxon>Bacillati</taxon>
        <taxon>Bacillota</taxon>
        <taxon>Clostridia</taxon>
        <taxon>Eubacteriales</taxon>
        <taxon>Oscillospiraceae</taxon>
        <taxon>Ruminococcus</taxon>
    </lineage>
</organism>
<dbReference type="Proteomes" id="UP001198151">
    <property type="component" value="Unassembled WGS sequence"/>
</dbReference>
<dbReference type="EMBL" id="JAJEQX010000018">
    <property type="protein sequence ID" value="MCC2254907.1"/>
    <property type="molecule type" value="Genomic_DNA"/>
</dbReference>
<comment type="caution">
    <text evidence="3">The sequence shown here is derived from an EMBL/GenBank/DDBJ whole genome shotgun (WGS) entry which is preliminary data.</text>
</comment>
<evidence type="ECO:0000256" key="1">
    <source>
        <dbReference type="ARBA" id="ARBA00006738"/>
    </source>
</evidence>
<dbReference type="InterPro" id="IPR011335">
    <property type="entry name" value="Restrct_endonuc-II-like"/>
</dbReference>
<evidence type="ECO:0000313" key="4">
    <source>
        <dbReference type="Proteomes" id="UP001198151"/>
    </source>
</evidence>
<sequence length="123" mass="14157">MTGKRGGKKKNTRQTGTDYEREAGRYLEQLGCEILVYNYRCRAGEIDIVAKDGDTIVFCEVKYRSDRRKGSPLDAVDVRKQRTIYRCAMFYLMEHRLHEVPCRFDVIGIEGTAVTHIKDAFTG</sequence>
<dbReference type="HAMAP" id="MF_00048">
    <property type="entry name" value="UPF0102"/>
    <property type="match status" value="1"/>
</dbReference>
<reference evidence="3 4" key="1">
    <citation type="submission" date="2021-10" db="EMBL/GenBank/DDBJ databases">
        <title>Anaerobic single-cell dispensing facilitates the cultivation of human gut bacteria.</title>
        <authorList>
            <person name="Afrizal A."/>
        </authorList>
    </citation>
    <scope>NUCLEOTIDE SEQUENCE [LARGE SCALE GENOMIC DNA]</scope>
    <source>
        <strain evidence="3 4">CLA-AA-H200</strain>
    </source>
</reference>
<dbReference type="NCBIfam" id="TIGR00252">
    <property type="entry name" value="YraN family protein"/>
    <property type="match status" value="1"/>
</dbReference>
<dbReference type="PANTHER" id="PTHR34039">
    <property type="entry name" value="UPF0102 PROTEIN YRAN"/>
    <property type="match status" value="1"/>
</dbReference>
<proteinExistence type="inferred from homology"/>
<name>A0ABS8FXX9_9FIRM</name>
<dbReference type="Pfam" id="PF02021">
    <property type="entry name" value="UPF0102"/>
    <property type="match status" value="1"/>
</dbReference>
<dbReference type="InterPro" id="IPR003509">
    <property type="entry name" value="UPF0102_YraN-like"/>
</dbReference>
<dbReference type="CDD" id="cd20736">
    <property type="entry name" value="PoNe_Nuclease"/>
    <property type="match status" value="1"/>
</dbReference>
<accession>A0ABS8FXX9</accession>
<dbReference type="PANTHER" id="PTHR34039:SF1">
    <property type="entry name" value="UPF0102 PROTEIN YRAN"/>
    <property type="match status" value="1"/>
</dbReference>
<evidence type="ECO:0000313" key="3">
    <source>
        <dbReference type="EMBL" id="MCC2254907.1"/>
    </source>
</evidence>
<gene>
    <name evidence="3" type="ORF">LKD70_10840</name>
</gene>
<comment type="similarity">
    <text evidence="1 2">Belongs to the UPF0102 family.</text>
</comment>
<dbReference type="InterPro" id="IPR011856">
    <property type="entry name" value="tRNA_endonuc-like_dom_sf"/>
</dbReference>
<dbReference type="RefSeq" id="WP_227708041.1">
    <property type="nucleotide sequence ID" value="NZ_JAJEQX010000018.1"/>
</dbReference>
<protein>
    <recommendedName>
        <fullName evidence="2">UPF0102 protein LKD70_10840</fullName>
    </recommendedName>
</protein>